<sequence>MWRCFEELEKIENRNSPKTENSAPVHFCFSMCYIIQAVDTLINSLAMIFNSKLFRAESLFYN</sequence>
<proteinExistence type="predicted"/>
<dbReference type="Proteomes" id="UP000063991">
    <property type="component" value="Chromosome"/>
</dbReference>
<evidence type="ECO:0000313" key="2">
    <source>
        <dbReference type="Proteomes" id="UP000063991"/>
    </source>
</evidence>
<reference evidence="1 2" key="1">
    <citation type="submission" date="2015-12" db="EMBL/GenBank/DDBJ databases">
        <authorList>
            <person name="Shamseldin A."/>
            <person name="Moawad H."/>
            <person name="Abd El-Rahim W.M."/>
            <person name="Sadowsky M.J."/>
        </authorList>
    </citation>
    <scope>NUCLEOTIDE SEQUENCE [LARGE SCALE GENOMIC DNA]</scope>
    <source>
        <strain evidence="1 2">D7</strain>
    </source>
</reference>
<accession>A0A126Q0V4</accession>
<organism evidence="1 2">
    <name type="scientific">Alteromonas macleodii</name>
    <name type="common">Pseudoalteromonas macleodii</name>
    <dbReference type="NCBI Taxonomy" id="28108"/>
    <lineage>
        <taxon>Bacteria</taxon>
        <taxon>Pseudomonadati</taxon>
        <taxon>Pseudomonadota</taxon>
        <taxon>Gammaproteobacteria</taxon>
        <taxon>Alteromonadales</taxon>
        <taxon>Alteromonadaceae</taxon>
        <taxon>Alteromonas/Salinimonas group</taxon>
        <taxon>Alteromonas</taxon>
    </lineage>
</organism>
<dbReference type="AlphaFoldDB" id="A0A126Q0V4"/>
<evidence type="ECO:0000313" key="1">
    <source>
        <dbReference type="EMBL" id="AMJ98068.1"/>
    </source>
</evidence>
<name>A0A126Q0V4_ALTMA</name>
<dbReference type="EMBL" id="CP014323">
    <property type="protein sequence ID" value="AMJ98068.1"/>
    <property type="molecule type" value="Genomic_DNA"/>
</dbReference>
<protein>
    <submittedName>
        <fullName evidence="1">Uncharacterized protein</fullName>
    </submittedName>
</protein>
<gene>
    <name evidence="1" type="ORF">AVL55_07795</name>
</gene>